<dbReference type="GO" id="GO:0016020">
    <property type="term" value="C:membrane"/>
    <property type="evidence" value="ECO:0007669"/>
    <property type="project" value="UniProtKB-SubCell"/>
</dbReference>
<dbReference type="STRING" id="688.A6E04_02350"/>
<evidence type="ECO:0000256" key="2">
    <source>
        <dbReference type="ARBA" id="ARBA00007362"/>
    </source>
</evidence>
<feature type="transmembrane region" description="Helical" evidence="6">
    <location>
        <begin position="101"/>
        <end position="119"/>
    </location>
</feature>
<keyword evidence="5 6" id="KW-0472">Membrane</keyword>
<dbReference type="AlphaFoldDB" id="A0A1B9NVU3"/>
<feature type="transmembrane region" description="Helical" evidence="6">
    <location>
        <begin position="154"/>
        <end position="173"/>
    </location>
</feature>
<evidence type="ECO:0000256" key="5">
    <source>
        <dbReference type="ARBA" id="ARBA00023136"/>
    </source>
</evidence>
<evidence type="ECO:0000256" key="4">
    <source>
        <dbReference type="ARBA" id="ARBA00022989"/>
    </source>
</evidence>
<feature type="transmembrane region" description="Helical" evidence="6">
    <location>
        <begin position="33"/>
        <end position="54"/>
    </location>
</feature>
<evidence type="ECO:0000313" key="9">
    <source>
        <dbReference type="Proteomes" id="UP000093523"/>
    </source>
</evidence>
<name>A0A1B9NVU3_ALILO</name>
<comment type="similarity">
    <text evidence="2">Belongs to the EamA transporter family.</text>
</comment>
<dbReference type="Proteomes" id="UP000093523">
    <property type="component" value="Unassembled WGS sequence"/>
</dbReference>
<dbReference type="RefSeq" id="WP_065611919.1">
    <property type="nucleotide sequence ID" value="NZ_CAWMPN010000024.1"/>
</dbReference>
<proteinExistence type="inferred from homology"/>
<dbReference type="InterPro" id="IPR000620">
    <property type="entry name" value="EamA_dom"/>
</dbReference>
<dbReference type="SUPFAM" id="SSF103481">
    <property type="entry name" value="Multidrug resistance efflux transporter EmrE"/>
    <property type="match status" value="2"/>
</dbReference>
<dbReference type="OrthoDB" id="5729944at2"/>
<organism evidence="8 9">
    <name type="scientific">Aliivibrio logei</name>
    <name type="common">Vibrio logei</name>
    <dbReference type="NCBI Taxonomy" id="688"/>
    <lineage>
        <taxon>Bacteria</taxon>
        <taxon>Pseudomonadati</taxon>
        <taxon>Pseudomonadota</taxon>
        <taxon>Gammaproteobacteria</taxon>
        <taxon>Vibrionales</taxon>
        <taxon>Vibrionaceae</taxon>
        <taxon>Aliivibrio</taxon>
    </lineage>
</organism>
<feature type="transmembrane region" description="Helical" evidence="6">
    <location>
        <begin position="182"/>
        <end position="202"/>
    </location>
</feature>
<comment type="caution">
    <text evidence="8">The sequence shown here is derived from an EMBL/GenBank/DDBJ whole genome shotgun (WGS) entry which is preliminary data.</text>
</comment>
<evidence type="ECO:0000313" key="8">
    <source>
        <dbReference type="EMBL" id="OCH18688.1"/>
    </source>
</evidence>
<keyword evidence="4 6" id="KW-1133">Transmembrane helix</keyword>
<dbReference type="InterPro" id="IPR050638">
    <property type="entry name" value="AA-Vitamin_Transporters"/>
</dbReference>
<evidence type="ECO:0000256" key="1">
    <source>
        <dbReference type="ARBA" id="ARBA00004141"/>
    </source>
</evidence>
<accession>A0A1B9NVU3</accession>
<feature type="domain" description="EamA" evidence="7">
    <location>
        <begin position="7"/>
        <end position="141"/>
    </location>
</feature>
<evidence type="ECO:0000259" key="7">
    <source>
        <dbReference type="Pfam" id="PF00892"/>
    </source>
</evidence>
<comment type="subcellular location">
    <subcellularLocation>
        <location evidence="1">Membrane</location>
        <topology evidence="1">Multi-pass membrane protein</topology>
    </subcellularLocation>
</comment>
<evidence type="ECO:0000256" key="3">
    <source>
        <dbReference type="ARBA" id="ARBA00022692"/>
    </source>
</evidence>
<feature type="transmembrane region" description="Helical" evidence="6">
    <location>
        <begin position="246"/>
        <end position="266"/>
    </location>
</feature>
<evidence type="ECO:0000256" key="6">
    <source>
        <dbReference type="SAM" id="Phobius"/>
    </source>
</evidence>
<reference evidence="8 9" key="1">
    <citation type="submission" date="2016-06" db="EMBL/GenBank/DDBJ databases">
        <authorList>
            <person name="Kjaerup R.B."/>
            <person name="Dalgaard T.S."/>
            <person name="Juul-Madsen H.R."/>
        </authorList>
    </citation>
    <scope>NUCLEOTIDE SEQUENCE [LARGE SCALE GENOMIC DNA]</scope>
    <source>
        <strain evidence="8 9">1S159</strain>
    </source>
</reference>
<protein>
    <recommendedName>
        <fullName evidence="7">EamA domain-containing protein</fullName>
    </recommendedName>
</protein>
<dbReference type="PANTHER" id="PTHR32322:SF2">
    <property type="entry name" value="EAMA DOMAIN-CONTAINING PROTEIN"/>
    <property type="match status" value="1"/>
</dbReference>
<feature type="transmembrane region" description="Helical" evidence="6">
    <location>
        <begin position="214"/>
        <end position="234"/>
    </location>
</feature>
<dbReference type="EMBL" id="MAJU01000024">
    <property type="protein sequence ID" value="OCH18688.1"/>
    <property type="molecule type" value="Genomic_DNA"/>
</dbReference>
<dbReference type="PANTHER" id="PTHR32322">
    <property type="entry name" value="INNER MEMBRANE TRANSPORTER"/>
    <property type="match status" value="1"/>
</dbReference>
<dbReference type="Gene3D" id="1.10.3730.20">
    <property type="match status" value="1"/>
</dbReference>
<feature type="transmembrane region" description="Helical" evidence="6">
    <location>
        <begin position="66"/>
        <end position="86"/>
    </location>
</feature>
<feature type="domain" description="EamA" evidence="7">
    <location>
        <begin position="155"/>
        <end position="286"/>
    </location>
</feature>
<keyword evidence="3 6" id="KW-0812">Transmembrane</keyword>
<sequence length="303" mass="33006">MNERRALGFGIAAVLLWSTVATAFKITLEHFTPIQMLTIACAVSILALVGVAAYQKTLSQLTSTFFANPLYYILLGAINPLAYYLVLFKSYDLLPASQAQPINYSWAITLTLMAAVFLGQKIRKQDWIACVLGYVGVIIIATKGDVLGLEFDSPLGVGLALFSTLLWASYWILNAKNKADPILGLLLGFLVALPVAVGLSIYEGAPWEQIPMSGWLAVSYVGLFEMGITFVLWLSALRLTQNTARISNLIFASPFISLLLLANIIGEEIHPSTLIGLLMIICGLVVQQFYGKKKEPISAAQVK</sequence>
<dbReference type="Pfam" id="PF00892">
    <property type="entry name" value="EamA"/>
    <property type="match status" value="2"/>
</dbReference>
<feature type="transmembrane region" description="Helical" evidence="6">
    <location>
        <begin position="272"/>
        <end position="290"/>
    </location>
</feature>
<feature type="transmembrane region" description="Helical" evidence="6">
    <location>
        <begin position="126"/>
        <end position="142"/>
    </location>
</feature>
<dbReference type="InterPro" id="IPR037185">
    <property type="entry name" value="EmrE-like"/>
</dbReference>
<gene>
    <name evidence="8" type="ORF">A6E04_02350</name>
</gene>